<protein>
    <submittedName>
        <fullName evidence="1">Uncharacterized protein</fullName>
    </submittedName>
</protein>
<dbReference type="EMBL" id="CP081673">
    <property type="protein sequence ID" value="QZH64792.1"/>
    <property type="molecule type" value="Genomic_DNA"/>
</dbReference>
<proteinExistence type="predicted"/>
<accession>A0ACD1FCU2</accession>
<evidence type="ECO:0000313" key="1">
    <source>
        <dbReference type="EMBL" id="QZH64792.1"/>
    </source>
</evidence>
<organism evidence="1 2">
    <name type="scientific">Mycolicibacterium farcinogenes</name>
    <name type="common">Mycobacterium farcinogenes</name>
    <dbReference type="NCBI Taxonomy" id="1802"/>
    <lineage>
        <taxon>Bacteria</taxon>
        <taxon>Bacillati</taxon>
        <taxon>Actinomycetota</taxon>
        <taxon>Actinomycetes</taxon>
        <taxon>Mycobacteriales</taxon>
        <taxon>Mycobacteriaceae</taxon>
        <taxon>Mycolicibacterium</taxon>
    </lineage>
</organism>
<gene>
    <name evidence="1" type="ORF">K6L26_22645</name>
</gene>
<evidence type="ECO:0000313" key="2">
    <source>
        <dbReference type="Proteomes" id="UP000825598"/>
    </source>
</evidence>
<reference evidence="1" key="1">
    <citation type="submission" date="2021-07" db="EMBL/GenBank/DDBJ databases">
        <title>Complete Genome Sequences of Mycobacterium farcinogenes Isolated from Clinical Specimens from Patients in Thailand.</title>
        <authorList>
            <person name="Sodsai P."/>
        </authorList>
    </citation>
    <scope>NUCLEOTIDE SEQUENCE</scope>
    <source>
        <strain evidence="1">BKK/CU-MFGFA-001</strain>
    </source>
</reference>
<name>A0ACD1FCU2_MYCFR</name>
<dbReference type="Proteomes" id="UP000825598">
    <property type="component" value="Chromosome"/>
</dbReference>
<sequence>MPAMDNNIEFSGVAVAGMPLSVLAVSVSPVAPVVRRHAASAAPAAAGWPVAAAAAIAPQHKRRPAAATGASVDRRFF</sequence>
<keyword evidence="2" id="KW-1185">Reference proteome</keyword>